<reference evidence="9 10" key="1">
    <citation type="submission" date="2023-07" db="EMBL/GenBank/DDBJ databases">
        <title>Genomic Encyclopedia of Type Strains, Phase IV (KMG-IV): sequencing the most valuable type-strain genomes for metagenomic binning, comparative biology and taxonomic classification.</title>
        <authorList>
            <person name="Goeker M."/>
        </authorList>
    </citation>
    <scope>NUCLEOTIDE SEQUENCE [LARGE SCALE GENOMIC DNA]</scope>
    <source>
        <strain evidence="9 10">B6-8</strain>
    </source>
</reference>
<dbReference type="Pfam" id="PF07690">
    <property type="entry name" value="MFS_1"/>
    <property type="match status" value="1"/>
</dbReference>
<keyword evidence="5 7" id="KW-1133">Transmembrane helix</keyword>
<evidence type="ECO:0000256" key="3">
    <source>
        <dbReference type="ARBA" id="ARBA00022475"/>
    </source>
</evidence>
<protein>
    <recommendedName>
        <fullName evidence="8">Major facilitator superfamily (MFS) profile domain-containing protein</fullName>
    </recommendedName>
</protein>
<feature type="transmembrane region" description="Helical" evidence="7">
    <location>
        <begin position="377"/>
        <end position="394"/>
    </location>
</feature>
<gene>
    <name evidence="9" type="ORF">QO014_004684</name>
</gene>
<dbReference type="InterPro" id="IPR036259">
    <property type="entry name" value="MFS_trans_sf"/>
</dbReference>
<sequence>MSMSIAGALSSSQRRTLSPRAMTIFGIVAAVIFSASGAAPTPVYRLYQESLGLTPFWLTSIFAVYAFSLLAALLTVGSLSDYVGRRPVIFAALIVNAIAMVLFIEAHSAGLLILARAVQGFASGAATTALGAAILDTARRRGPLFNSLTAFAGLTLGSLGSGALVAFAPLPTQLVYIVLLVASVVLALTVLPMPETALGKSGAFASLRPDVRVPPQALRTLIRITPVNIAAWALGGFYFSLMPSLVRAATGLGSPFVGGAVIATMTMTAAVAVFLLRERRAALLLTIGTTGLVSGIAITLAGVFFQLAGLMMMGALVAGLGFGSAFSGTFRTLLPLAAAGERAGLLAAYYVQSYLAFAVPAILIGLAAPALGLTHATYLYGAVLIALAAVSFFLRHELAEANTKP</sequence>
<evidence type="ECO:0000259" key="8">
    <source>
        <dbReference type="PROSITE" id="PS50850"/>
    </source>
</evidence>
<feature type="transmembrane region" description="Helical" evidence="7">
    <location>
        <begin position="174"/>
        <end position="191"/>
    </location>
</feature>
<feature type="transmembrane region" description="Helical" evidence="7">
    <location>
        <begin position="113"/>
        <end position="135"/>
    </location>
</feature>
<dbReference type="Gene3D" id="1.20.1250.20">
    <property type="entry name" value="MFS general substrate transporter like domains"/>
    <property type="match status" value="1"/>
</dbReference>
<evidence type="ECO:0000256" key="4">
    <source>
        <dbReference type="ARBA" id="ARBA00022692"/>
    </source>
</evidence>
<dbReference type="EMBL" id="JAUSVO010000007">
    <property type="protein sequence ID" value="MDQ0440271.1"/>
    <property type="molecule type" value="Genomic_DNA"/>
</dbReference>
<dbReference type="InterPro" id="IPR011701">
    <property type="entry name" value="MFS"/>
</dbReference>
<evidence type="ECO:0000256" key="1">
    <source>
        <dbReference type="ARBA" id="ARBA00004651"/>
    </source>
</evidence>
<keyword evidence="4 7" id="KW-0812">Transmembrane</keyword>
<evidence type="ECO:0000256" key="7">
    <source>
        <dbReference type="SAM" id="Phobius"/>
    </source>
</evidence>
<evidence type="ECO:0000256" key="2">
    <source>
        <dbReference type="ARBA" id="ARBA00022448"/>
    </source>
</evidence>
<feature type="transmembrane region" description="Helical" evidence="7">
    <location>
        <begin position="229"/>
        <end position="250"/>
    </location>
</feature>
<keyword evidence="3" id="KW-1003">Cell membrane</keyword>
<proteinExistence type="predicted"/>
<dbReference type="InterPro" id="IPR050171">
    <property type="entry name" value="MFS_Transporters"/>
</dbReference>
<feature type="transmembrane region" description="Helical" evidence="7">
    <location>
        <begin position="147"/>
        <end position="168"/>
    </location>
</feature>
<feature type="transmembrane region" description="Helical" evidence="7">
    <location>
        <begin position="256"/>
        <end position="276"/>
    </location>
</feature>
<evidence type="ECO:0000256" key="6">
    <source>
        <dbReference type="ARBA" id="ARBA00023136"/>
    </source>
</evidence>
<feature type="transmembrane region" description="Helical" evidence="7">
    <location>
        <begin position="88"/>
        <end position="107"/>
    </location>
</feature>
<comment type="subcellular location">
    <subcellularLocation>
        <location evidence="1">Cell membrane</location>
        <topology evidence="1">Multi-pass membrane protein</topology>
    </subcellularLocation>
</comment>
<evidence type="ECO:0000256" key="5">
    <source>
        <dbReference type="ARBA" id="ARBA00022989"/>
    </source>
</evidence>
<evidence type="ECO:0000313" key="9">
    <source>
        <dbReference type="EMBL" id="MDQ0440271.1"/>
    </source>
</evidence>
<feature type="transmembrane region" description="Helical" evidence="7">
    <location>
        <begin position="54"/>
        <end position="76"/>
    </location>
</feature>
<feature type="transmembrane region" description="Helical" evidence="7">
    <location>
        <begin position="346"/>
        <end position="371"/>
    </location>
</feature>
<feature type="transmembrane region" description="Helical" evidence="7">
    <location>
        <begin position="311"/>
        <end position="334"/>
    </location>
</feature>
<dbReference type="SUPFAM" id="SSF103473">
    <property type="entry name" value="MFS general substrate transporter"/>
    <property type="match status" value="1"/>
</dbReference>
<evidence type="ECO:0000313" key="10">
    <source>
        <dbReference type="Proteomes" id="UP001241603"/>
    </source>
</evidence>
<dbReference type="Proteomes" id="UP001241603">
    <property type="component" value="Unassembled WGS sequence"/>
</dbReference>
<keyword evidence="6 7" id="KW-0472">Membrane</keyword>
<dbReference type="PANTHER" id="PTHR23517">
    <property type="entry name" value="RESISTANCE PROTEIN MDTM, PUTATIVE-RELATED-RELATED"/>
    <property type="match status" value="1"/>
</dbReference>
<dbReference type="InterPro" id="IPR020846">
    <property type="entry name" value="MFS_dom"/>
</dbReference>
<keyword evidence="10" id="KW-1185">Reference proteome</keyword>
<feature type="transmembrane region" description="Helical" evidence="7">
    <location>
        <begin position="283"/>
        <end position="305"/>
    </location>
</feature>
<name>A0ABU0HD66_9HYPH</name>
<accession>A0ABU0HD66</accession>
<dbReference type="PROSITE" id="PS50850">
    <property type="entry name" value="MFS"/>
    <property type="match status" value="1"/>
</dbReference>
<keyword evidence="2" id="KW-0813">Transport</keyword>
<dbReference type="PANTHER" id="PTHR23517:SF13">
    <property type="entry name" value="MAJOR FACILITATOR SUPERFAMILY MFS_1"/>
    <property type="match status" value="1"/>
</dbReference>
<dbReference type="RefSeq" id="WP_266351134.1">
    <property type="nucleotide sequence ID" value="NZ_JAPKNG010000007.1"/>
</dbReference>
<comment type="caution">
    <text evidence="9">The sequence shown here is derived from an EMBL/GenBank/DDBJ whole genome shotgun (WGS) entry which is preliminary data.</text>
</comment>
<organism evidence="9 10">
    <name type="scientific">Kaistia dalseonensis</name>
    <dbReference type="NCBI Taxonomy" id="410840"/>
    <lineage>
        <taxon>Bacteria</taxon>
        <taxon>Pseudomonadati</taxon>
        <taxon>Pseudomonadota</taxon>
        <taxon>Alphaproteobacteria</taxon>
        <taxon>Hyphomicrobiales</taxon>
        <taxon>Kaistiaceae</taxon>
        <taxon>Kaistia</taxon>
    </lineage>
</organism>
<feature type="domain" description="Major facilitator superfamily (MFS) profile" evidence="8">
    <location>
        <begin position="22"/>
        <end position="405"/>
    </location>
</feature>